<accession>A0A327ZDR0</accession>
<feature type="domain" description="N-acetyltransferase" evidence="3">
    <location>
        <begin position="1"/>
        <end position="147"/>
    </location>
</feature>
<keyword evidence="4" id="KW-0687">Ribonucleoprotein</keyword>
<comment type="caution">
    <text evidence="4">The sequence shown here is derived from an EMBL/GenBank/DDBJ whole genome shotgun (WGS) entry which is preliminary data.</text>
</comment>
<dbReference type="GO" id="GO:0005840">
    <property type="term" value="C:ribosome"/>
    <property type="evidence" value="ECO:0007669"/>
    <property type="project" value="UniProtKB-KW"/>
</dbReference>
<dbReference type="OrthoDB" id="4774939at2"/>
<dbReference type="Proteomes" id="UP000249341">
    <property type="component" value="Unassembled WGS sequence"/>
</dbReference>
<keyword evidence="4" id="KW-0689">Ribosomal protein</keyword>
<keyword evidence="2" id="KW-0012">Acyltransferase</keyword>
<evidence type="ECO:0000313" key="4">
    <source>
        <dbReference type="EMBL" id="RAK37814.1"/>
    </source>
</evidence>
<dbReference type="InterPro" id="IPR050832">
    <property type="entry name" value="Bact_Acetyltransf"/>
</dbReference>
<dbReference type="CDD" id="cd04301">
    <property type="entry name" value="NAT_SF"/>
    <property type="match status" value="1"/>
</dbReference>
<dbReference type="InterPro" id="IPR000182">
    <property type="entry name" value="GNAT_dom"/>
</dbReference>
<reference evidence="4 5" key="1">
    <citation type="submission" date="2018-06" db="EMBL/GenBank/DDBJ databases">
        <title>Genomic Encyclopedia of Type Strains, Phase III (KMG-III): the genomes of soil and plant-associated and newly described type strains.</title>
        <authorList>
            <person name="Whitman W."/>
        </authorList>
    </citation>
    <scope>NUCLEOTIDE SEQUENCE [LARGE SCALE GENOMIC DNA]</scope>
    <source>
        <strain evidence="4 5">CGMCC 4.7090</strain>
    </source>
</reference>
<dbReference type="PROSITE" id="PS51186">
    <property type="entry name" value="GNAT"/>
    <property type="match status" value="1"/>
</dbReference>
<keyword evidence="5" id="KW-1185">Reference proteome</keyword>
<dbReference type="EMBL" id="QLMJ01000006">
    <property type="protein sequence ID" value="RAK37814.1"/>
    <property type="molecule type" value="Genomic_DNA"/>
</dbReference>
<dbReference type="Pfam" id="PF00583">
    <property type="entry name" value="Acetyltransf_1"/>
    <property type="match status" value="1"/>
</dbReference>
<keyword evidence="1" id="KW-0808">Transferase</keyword>
<evidence type="ECO:0000256" key="1">
    <source>
        <dbReference type="ARBA" id="ARBA00022679"/>
    </source>
</evidence>
<evidence type="ECO:0000313" key="5">
    <source>
        <dbReference type="Proteomes" id="UP000249341"/>
    </source>
</evidence>
<dbReference type="SUPFAM" id="SSF55729">
    <property type="entry name" value="Acyl-CoA N-acyltransferases (Nat)"/>
    <property type="match status" value="1"/>
</dbReference>
<dbReference type="PANTHER" id="PTHR43877">
    <property type="entry name" value="AMINOALKYLPHOSPHONATE N-ACETYLTRANSFERASE-RELATED-RELATED"/>
    <property type="match status" value="1"/>
</dbReference>
<protein>
    <submittedName>
        <fullName evidence="4">Ribosomal protein S18 acetylase RimI-like enzyme</fullName>
    </submittedName>
</protein>
<evidence type="ECO:0000259" key="3">
    <source>
        <dbReference type="PROSITE" id="PS51186"/>
    </source>
</evidence>
<evidence type="ECO:0000256" key="2">
    <source>
        <dbReference type="ARBA" id="ARBA00023315"/>
    </source>
</evidence>
<sequence>MRIERVTAASEVHRAADLFDTPPLEEATTRFLSDANHHLLLAYDEQNRPVGMISGVETTHPDKGTEMLVYELGVAPVARLQGVGSALVESLAKIARENGCYGMWVATESDNKAALATYRRAGACEEMTFTLLSWDLSEPTPEIPPTDARNQPS</sequence>
<organism evidence="4 5">
    <name type="scientific">Actinoplanes lutulentus</name>
    <dbReference type="NCBI Taxonomy" id="1287878"/>
    <lineage>
        <taxon>Bacteria</taxon>
        <taxon>Bacillati</taxon>
        <taxon>Actinomycetota</taxon>
        <taxon>Actinomycetes</taxon>
        <taxon>Micromonosporales</taxon>
        <taxon>Micromonosporaceae</taxon>
        <taxon>Actinoplanes</taxon>
    </lineage>
</organism>
<dbReference type="RefSeq" id="WP_111649727.1">
    <property type="nucleotide sequence ID" value="NZ_JACHWI010000005.1"/>
</dbReference>
<dbReference type="AlphaFoldDB" id="A0A327ZDR0"/>
<name>A0A327ZDR0_9ACTN</name>
<proteinExistence type="predicted"/>
<dbReference type="InterPro" id="IPR016181">
    <property type="entry name" value="Acyl_CoA_acyltransferase"/>
</dbReference>
<dbReference type="GO" id="GO:0016747">
    <property type="term" value="F:acyltransferase activity, transferring groups other than amino-acyl groups"/>
    <property type="evidence" value="ECO:0007669"/>
    <property type="project" value="InterPro"/>
</dbReference>
<gene>
    <name evidence="4" type="ORF">B0I29_10682</name>
</gene>
<dbReference type="Gene3D" id="3.40.630.30">
    <property type="match status" value="1"/>
</dbReference>